<dbReference type="EMBL" id="GECU01020142">
    <property type="protein sequence ID" value="JAS87564.1"/>
    <property type="molecule type" value="Transcribed_RNA"/>
</dbReference>
<feature type="domain" description="PiggyBac transposable element-derived protein" evidence="2">
    <location>
        <begin position="86"/>
        <end position="195"/>
    </location>
</feature>
<organism evidence="3">
    <name type="scientific">Homalodisca liturata</name>
    <dbReference type="NCBI Taxonomy" id="320908"/>
    <lineage>
        <taxon>Eukaryota</taxon>
        <taxon>Metazoa</taxon>
        <taxon>Ecdysozoa</taxon>
        <taxon>Arthropoda</taxon>
        <taxon>Hexapoda</taxon>
        <taxon>Insecta</taxon>
        <taxon>Pterygota</taxon>
        <taxon>Neoptera</taxon>
        <taxon>Paraneoptera</taxon>
        <taxon>Hemiptera</taxon>
        <taxon>Auchenorrhyncha</taxon>
        <taxon>Membracoidea</taxon>
        <taxon>Cicadellidae</taxon>
        <taxon>Cicadellinae</taxon>
        <taxon>Proconiini</taxon>
        <taxon>Homalodisca</taxon>
    </lineage>
</organism>
<reference evidence="3" key="1">
    <citation type="submission" date="2015-11" db="EMBL/GenBank/DDBJ databases">
        <title>De novo transcriptome assembly of four potential Pierce s Disease insect vectors from Arizona vineyards.</title>
        <authorList>
            <person name="Tassone E.E."/>
        </authorList>
    </citation>
    <scope>NUCLEOTIDE SEQUENCE</scope>
</reference>
<feature type="region of interest" description="Disordered" evidence="1">
    <location>
        <begin position="1"/>
        <end position="62"/>
    </location>
</feature>
<accession>A0A1B6IKX1</accession>
<dbReference type="InterPro" id="IPR029526">
    <property type="entry name" value="PGBD"/>
</dbReference>
<dbReference type="PANTHER" id="PTHR46599:SF3">
    <property type="entry name" value="PIGGYBAC TRANSPOSABLE ELEMENT-DERIVED PROTEIN 4"/>
    <property type="match status" value="1"/>
</dbReference>
<evidence type="ECO:0000259" key="2">
    <source>
        <dbReference type="Pfam" id="PF13843"/>
    </source>
</evidence>
<proteinExistence type="predicted"/>
<evidence type="ECO:0000256" key="1">
    <source>
        <dbReference type="SAM" id="MobiDB-lite"/>
    </source>
</evidence>
<dbReference type="PANTHER" id="PTHR46599">
    <property type="entry name" value="PIGGYBAC TRANSPOSABLE ELEMENT-DERIVED PROTEIN 4"/>
    <property type="match status" value="1"/>
</dbReference>
<gene>
    <name evidence="3" type="ORF">g.55701</name>
</gene>
<name>A0A1B6IKX1_9HEMI</name>
<evidence type="ECO:0000313" key="3">
    <source>
        <dbReference type="EMBL" id="JAS87564.1"/>
    </source>
</evidence>
<feature type="compositionally biased region" description="Polar residues" evidence="1">
    <location>
        <begin position="25"/>
        <end position="36"/>
    </location>
</feature>
<dbReference type="Pfam" id="PF13843">
    <property type="entry name" value="DDE_Tnp_1_7"/>
    <property type="match status" value="1"/>
</dbReference>
<feature type="non-terminal residue" evidence="3">
    <location>
        <position position="1"/>
    </location>
</feature>
<protein>
    <recommendedName>
        <fullName evidence="2">PiggyBac transposable element-derived protein domain-containing protein</fullName>
    </recommendedName>
</protein>
<dbReference type="AlphaFoldDB" id="A0A1B6IKX1"/>
<feature type="non-terminal residue" evidence="3">
    <location>
        <position position="199"/>
    </location>
</feature>
<sequence>NISLSDELGLNIYENNTRSELEEPYQQNNETANGNVPETDDGPNGETETSTGNDDDGNEWDDIKSTVRQFPYTDNEGLVYDFDISNPVTVLEQFLTDDIINLIVEETNRYARQDISNNIPKQRSFMRQWIDCTSGEIKQFLGILIVMGMCRLPQIRLYWSNDTMFKNDFIKQAMKRERFEMLLRCLHFHNNEEAVGEEP</sequence>